<dbReference type="InterPro" id="IPR007833">
    <property type="entry name" value="Capsule_polysaccharide_synth"/>
</dbReference>
<gene>
    <name evidence="3" type="ORF">OM418_14260</name>
</gene>
<dbReference type="SUPFAM" id="SSF53335">
    <property type="entry name" value="S-adenosyl-L-methionine-dependent methyltransferases"/>
    <property type="match status" value="1"/>
</dbReference>
<evidence type="ECO:0000313" key="3">
    <source>
        <dbReference type="EMBL" id="WFC81202.1"/>
    </source>
</evidence>
<dbReference type="InterPro" id="IPR013216">
    <property type="entry name" value="Methyltransf_11"/>
</dbReference>
<name>A0ABY8DW87_9ENTR</name>
<dbReference type="InterPro" id="IPR029063">
    <property type="entry name" value="SAM-dependent_MTases_sf"/>
</dbReference>
<dbReference type="Gene3D" id="3.40.50.12580">
    <property type="match status" value="1"/>
</dbReference>
<dbReference type="CDD" id="cd02440">
    <property type="entry name" value="AdoMet_MTases"/>
    <property type="match status" value="1"/>
</dbReference>
<dbReference type="Pfam" id="PF08241">
    <property type="entry name" value="Methyltransf_11"/>
    <property type="match status" value="1"/>
</dbReference>
<dbReference type="Pfam" id="PF14602">
    <property type="entry name" value="Hexapep_2"/>
    <property type="match status" value="1"/>
</dbReference>
<dbReference type="SUPFAM" id="SSF51161">
    <property type="entry name" value="Trimeric LpxA-like enzymes"/>
    <property type="match status" value="1"/>
</dbReference>
<proteinExistence type="predicted"/>
<dbReference type="GO" id="GO:0032259">
    <property type="term" value="P:methylation"/>
    <property type="evidence" value="ECO:0007669"/>
    <property type="project" value="UniProtKB-KW"/>
</dbReference>
<dbReference type="InterPro" id="IPR001451">
    <property type="entry name" value="Hexapep"/>
</dbReference>
<dbReference type="Gene3D" id="2.160.10.10">
    <property type="entry name" value="Hexapeptide repeat proteins"/>
    <property type="match status" value="1"/>
</dbReference>
<dbReference type="CDD" id="cd04647">
    <property type="entry name" value="LbH_MAT_like"/>
    <property type="match status" value="1"/>
</dbReference>
<dbReference type="Pfam" id="PF05159">
    <property type="entry name" value="Capsule_synth"/>
    <property type="match status" value="1"/>
</dbReference>
<reference evidence="3 4" key="1">
    <citation type="submission" date="2022-10" db="EMBL/GenBank/DDBJ databases">
        <title>Dissemination of Carbapenem-producing Enterobacteriaceae in the natural water sources, Central Thailand.</title>
        <authorList>
            <person name="Songsaeng W."/>
            <person name="Prapasarakul N."/>
            <person name="Am-In N."/>
            <person name="Wongsurawat T."/>
            <person name="Sirichokchatchawan W."/>
        </authorList>
    </citation>
    <scope>NUCLEOTIDE SEQUENCE [LARGE SCALE GENOMIC DNA]</scope>
    <source>
        <strain evidence="3 4">WS12-3</strain>
    </source>
</reference>
<dbReference type="Pfam" id="PF00132">
    <property type="entry name" value="Hexapep"/>
    <property type="match status" value="1"/>
</dbReference>
<evidence type="ECO:0000313" key="4">
    <source>
        <dbReference type="Proteomes" id="UP001219309"/>
    </source>
</evidence>
<dbReference type="InterPro" id="IPR043148">
    <property type="entry name" value="TagF_C"/>
</dbReference>
<organism evidence="3 4">
    <name type="scientific">Enterobacter quasiroggenkampii</name>
    <dbReference type="NCBI Taxonomy" id="2497436"/>
    <lineage>
        <taxon>Bacteria</taxon>
        <taxon>Pseudomonadati</taxon>
        <taxon>Pseudomonadota</taxon>
        <taxon>Gammaproteobacteria</taxon>
        <taxon>Enterobacterales</taxon>
        <taxon>Enterobacteriaceae</taxon>
        <taxon>Enterobacter</taxon>
    </lineage>
</organism>
<dbReference type="EMBL" id="CP110533">
    <property type="protein sequence ID" value="WFC81202.1"/>
    <property type="molecule type" value="Genomic_DNA"/>
</dbReference>
<dbReference type="GO" id="GO:0008168">
    <property type="term" value="F:methyltransferase activity"/>
    <property type="evidence" value="ECO:0007669"/>
    <property type="project" value="UniProtKB-KW"/>
</dbReference>
<dbReference type="InterPro" id="IPR011004">
    <property type="entry name" value="Trimer_LpxA-like_sf"/>
</dbReference>
<evidence type="ECO:0000259" key="2">
    <source>
        <dbReference type="Pfam" id="PF08241"/>
    </source>
</evidence>
<feature type="coiled-coil region" evidence="1">
    <location>
        <begin position="822"/>
        <end position="849"/>
    </location>
</feature>
<dbReference type="PANTHER" id="PTHR23416">
    <property type="entry name" value="SIALIC ACID SYNTHASE-RELATED"/>
    <property type="match status" value="1"/>
</dbReference>
<evidence type="ECO:0000256" key="1">
    <source>
        <dbReference type="SAM" id="Coils"/>
    </source>
</evidence>
<keyword evidence="3" id="KW-0489">Methyltransferase</keyword>
<dbReference type="InterPro" id="IPR051159">
    <property type="entry name" value="Hexapeptide_acetyltransf"/>
</dbReference>
<sequence length="863" mass="98269">MATERLYFSSDESLDIEKNAYDVENIERHESRYHFASKYLSPEMSVLDCACGSGYGSDILKEHCAHVVGVDIDQNAVDFAKSQYISEKLNYLCGDIRVLADSLPKMDTVVCLETLEHVPDPRILLDGFMKVLKEDGQFIVSTPVREASRENPLNSYHVLEYTSDDLRRVLNHYFYQVDVYLQDQDKFYRIDDVINWGFVVAVCKYPKNIILDDLSLLIKDSETTTMSQEPETSFISESASIADSVQFKPSFEEGLYRIMDGAVIRENAVIESHNQGQLTVGEQSVIGYNCWLNATGGIEIGNNTLIGANTIITSSSHHFKSKAPISEQGMSFKKVTIGSNVWIGSNVSILEGVIIGDGCVIGANAVIKNDILPNSIIKAADAIVTERITRDHVVFYLLPFTIRNDALTFQCIYDRYKKLAQSFVEQNWEVTFIATNELANVIRADGWQCVSPSDFNIDYDDTQWFERWKLVLNGQVDPQHNHFIEKSISMINPQIVFCWNYDGLLKSYCKANKITVFFNELGLSRNPNPVIYYSDPEGVNSTSSLHDFWNEFEHFDLSENERTISRLTLGKVRNNYIISDDKREIIRNQLELKNKKTILIALQVEDDSNIVAGSEFDTMQQFVNQCVGLGNDDIQFIIKKHPAQENCVVEVNNIPVITDQFSTQDLVAFSDAVFTINSSLGFEALVAGKTVFTFGVAPYALPGLVVALSKDATSKDIMDNINNNIDDNTLLKLVYLTYHQYFFDENKFFDAEYHLRRFLLNKSAVNDSKAFFFDGGSYYKEREVMVNRFQNKVLQDSILGYEKWIESLKITEKNAIEISEWAQSLNQQVQELQRKEVQLLSELQTIKKSLLFRLHSFIKGKKD</sequence>
<keyword evidence="4" id="KW-1185">Reference proteome</keyword>
<dbReference type="PANTHER" id="PTHR23416:SF78">
    <property type="entry name" value="LIPOPOLYSACCHARIDE BIOSYNTHESIS O-ACETYL TRANSFERASE WBBJ-RELATED"/>
    <property type="match status" value="1"/>
</dbReference>
<keyword evidence="3" id="KW-0808">Transferase</keyword>
<protein>
    <submittedName>
        <fullName evidence="3">Methyltransferase domain-containing protein</fullName>
    </submittedName>
</protein>
<feature type="domain" description="Methyltransferase type 11" evidence="2">
    <location>
        <begin position="47"/>
        <end position="140"/>
    </location>
</feature>
<accession>A0ABY8DW87</accession>
<dbReference type="RefSeq" id="WP_277717831.1">
    <property type="nucleotide sequence ID" value="NZ_CP110533.1"/>
</dbReference>
<keyword evidence="1" id="KW-0175">Coiled coil</keyword>
<dbReference type="Proteomes" id="UP001219309">
    <property type="component" value="Chromosome"/>
</dbReference>
<dbReference type="Gene3D" id="3.40.50.150">
    <property type="entry name" value="Vaccinia Virus protein VP39"/>
    <property type="match status" value="1"/>
</dbReference>